<reference evidence="2 3" key="1">
    <citation type="submission" date="2014-04" db="EMBL/GenBank/DDBJ databases">
        <authorList>
            <consortium name="DOE Joint Genome Institute"/>
            <person name="Kuo A."/>
            <person name="Gay G."/>
            <person name="Dore J."/>
            <person name="Kohler A."/>
            <person name="Nagy L.G."/>
            <person name="Floudas D."/>
            <person name="Copeland A."/>
            <person name="Barry K.W."/>
            <person name="Cichocki N."/>
            <person name="Veneault-Fourrey C."/>
            <person name="LaButti K."/>
            <person name="Lindquist E.A."/>
            <person name="Lipzen A."/>
            <person name="Lundell T."/>
            <person name="Morin E."/>
            <person name="Murat C."/>
            <person name="Sun H."/>
            <person name="Tunlid A."/>
            <person name="Henrissat B."/>
            <person name="Grigoriev I.V."/>
            <person name="Hibbett D.S."/>
            <person name="Martin F."/>
            <person name="Nordberg H.P."/>
            <person name="Cantor M.N."/>
            <person name="Hua S.X."/>
        </authorList>
    </citation>
    <scope>NUCLEOTIDE SEQUENCE [LARGE SCALE GENOMIC DNA]</scope>
    <source>
        <strain evidence="3">h7</strain>
    </source>
</reference>
<proteinExistence type="predicted"/>
<protein>
    <submittedName>
        <fullName evidence="2">Uncharacterized protein</fullName>
    </submittedName>
</protein>
<dbReference type="Proteomes" id="UP000053424">
    <property type="component" value="Unassembled WGS sequence"/>
</dbReference>
<organism evidence="2 3">
    <name type="scientific">Hebeloma cylindrosporum</name>
    <dbReference type="NCBI Taxonomy" id="76867"/>
    <lineage>
        <taxon>Eukaryota</taxon>
        <taxon>Fungi</taxon>
        <taxon>Dikarya</taxon>
        <taxon>Basidiomycota</taxon>
        <taxon>Agaricomycotina</taxon>
        <taxon>Agaricomycetes</taxon>
        <taxon>Agaricomycetidae</taxon>
        <taxon>Agaricales</taxon>
        <taxon>Agaricineae</taxon>
        <taxon>Hymenogastraceae</taxon>
        <taxon>Hebeloma</taxon>
    </lineage>
</organism>
<reference evidence="3" key="2">
    <citation type="submission" date="2015-01" db="EMBL/GenBank/DDBJ databases">
        <title>Evolutionary Origins and Diversification of the Mycorrhizal Mutualists.</title>
        <authorList>
            <consortium name="DOE Joint Genome Institute"/>
            <consortium name="Mycorrhizal Genomics Consortium"/>
            <person name="Kohler A."/>
            <person name="Kuo A."/>
            <person name="Nagy L.G."/>
            <person name="Floudas D."/>
            <person name="Copeland A."/>
            <person name="Barry K.W."/>
            <person name="Cichocki N."/>
            <person name="Veneault-Fourrey C."/>
            <person name="LaButti K."/>
            <person name="Lindquist E.A."/>
            <person name="Lipzen A."/>
            <person name="Lundell T."/>
            <person name="Morin E."/>
            <person name="Murat C."/>
            <person name="Riley R."/>
            <person name="Ohm R."/>
            <person name="Sun H."/>
            <person name="Tunlid A."/>
            <person name="Henrissat B."/>
            <person name="Grigoriev I.V."/>
            <person name="Hibbett D.S."/>
            <person name="Martin F."/>
        </authorList>
    </citation>
    <scope>NUCLEOTIDE SEQUENCE [LARGE SCALE GENOMIC DNA]</scope>
    <source>
        <strain evidence="3">h7</strain>
    </source>
</reference>
<gene>
    <name evidence="2" type="ORF">M413DRAFT_32272</name>
</gene>
<keyword evidence="3" id="KW-1185">Reference proteome</keyword>
<accession>A0A0C2Y3Q9</accession>
<evidence type="ECO:0000313" key="2">
    <source>
        <dbReference type="EMBL" id="KIM35707.1"/>
    </source>
</evidence>
<dbReference type="AlphaFoldDB" id="A0A0C2Y3Q9"/>
<sequence>MSDSPRKAFLKTLVRRPRIPRCPNGNTHPSEICMGASRAEDVGQYYYYCKAEPGKQPCICPAIYWFPMHSQQRQDELKASLKEFDDQLVADRLKRYSTSSSMLPANVTPAAAISSLSLPSSQAGGPLTPVATSPLPPSSPLPVSSLPEASPTPPAIPTKANVKNTVKIYIFLEENGDPIELDGVLEHGAYSFIGDDTFCDRTNFPDASWNIYDPFKQSFIGISTFSQQQIHGDDEFLVVRPESFTDKDCPGIHALLSHFADYIRAGSKKRKRLLGDDGWNGRGKAKRRAD</sequence>
<name>A0A0C2Y3Q9_HEBCY</name>
<dbReference type="HOGENOM" id="CLU_089003_0_0_1"/>
<feature type="compositionally biased region" description="Low complexity" evidence="1">
    <location>
        <begin position="124"/>
        <end position="133"/>
    </location>
</feature>
<feature type="region of interest" description="Disordered" evidence="1">
    <location>
        <begin position="124"/>
        <end position="158"/>
    </location>
</feature>
<evidence type="ECO:0000256" key="1">
    <source>
        <dbReference type="SAM" id="MobiDB-lite"/>
    </source>
</evidence>
<evidence type="ECO:0000313" key="3">
    <source>
        <dbReference type="Proteomes" id="UP000053424"/>
    </source>
</evidence>
<dbReference type="EMBL" id="KN831815">
    <property type="protein sequence ID" value="KIM35707.1"/>
    <property type="molecule type" value="Genomic_DNA"/>
</dbReference>